<keyword evidence="2" id="KW-1185">Reference proteome</keyword>
<name>A0A1Y1HI59_KLENI</name>
<dbReference type="OrthoDB" id="2373574at2759"/>
<evidence type="ECO:0008006" key="3">
    <source>
        <dbReference type="Google" id="ProtNLM"/>
    </source>
</evidence>
<gene>
    <name evidence="1" type="ORF">KFL_000090020</name>
</gene>
<proteinExistence type="predicted"/>
<dbReference type="EMBL" id="DF236958">
    <property type="protein sequence ID" value="GAQ78155.1"/>
    <property type="molecule type" value="Genomic_DNA"/>
</dbReference>
<protein>
    <recommendedName>
        <fullName evidence="3">Replication origin-binding protein domain-containing protein</fullName>
    </recommendedName>
</protein>
<accession>A0A1Y1HI59</accession>
<sequence length="1054" mass="118287">MDSDDNSRLENEFARCVIVPRAHPKAGQPTLGRTSLLTATPQQDIAVRAEACDWANLFERAARVFREERRPDRLPFPSSWSWTLAPFRSHVLRRPRLLNVSSKKTAPLSSIASTTASCSRSRRRSWAPSSFAKRKFTEEPVSYRDPKDGPQGFCRRYGEVLGHSVEIRRLCPSREFGSYPGWPTAYPFQEGQQHLEEAIKAGCACKPYLDLERDGGLPEGVTLEMVIEAFEAAIFQEDYNIELPSESFNWLLCDYGPGGKFSLHLVVSTHFPQFVFLSNLAAPADHQGAGHLARELPRRLPPQYTELIDQSVYTRNRGIRLPYCSKPATPRSRLIPLDESKPYADACITWLDEHVQIIQVPTSLPDAVAEPRRPRTWPEHFRYQNATTASAYTAQRCTELVQTLHPTAYRRGSVSASSLNFSWHDRSEPCYSGNVHEGSRDILVIADPKRNAVFAKCDSARLDAGTGLRCKELPARYLGPFYADVETWKDGAVEVNMRYLERKPLAAAPMDLQLIRGGFWDLTDMVVLNDMLNKWQAGRYKAALIRSPMDTAKSTTTRAILQEPPRPETALAITYRQTQASDAAGKNPDFAHYGELKTKRGREVGERFVEPLADRELYPRVICQADSLRGLVGDDARVPAFDLVILDESESILAHLSADTLSHVPERPLQFEFLEGRAGLQLWESAIFEALGAGQNVFVASMSSDRARSLGSAVAERGLVDEGQILVITRHSDGEVKRGLGNVNESWAKRLVIISPTVEAGVDFNRPWFHKMFLYICKKSTHPRGLDQMKGRVRQLVDPVVLCFVRQGINLPTTGPEGSAYRTLTGRKAGGVPRLGVEETYQWFLNRDEKVGGGVYCEGAITRLLAHNETELFNGRTHFYEEFTELLESDGHVVRGVRVLDQADGGEPGGRDQSRGKFLLEQMIAAPDITPGQFAAIEARVRRNEDSPGERVQLEKYQLAGFYRVRQLDANFLSTFGPYPNLAVEFILQVVDPQYEFDDEEIGRPRYASQKAAIAKELLEVLGFPHPLAHEHVTRTLAELREELAATSYFRGLL</sequence>
<evidence type="ECO:0000313" key="2">
    <source>
        <dbReference type="Proteomes" id="UP000054558"/>
    </source>
</evidence>
<evidence type="ECO:0000313" key="1">
    <source>
        <dbReference type="EMBL" id="GAQ78155.1"/>
    </source>
</evidence>
<organism evidence="1 2">
    <name type="scientific">Klebsormidium nitens</name>
    <name type="common">Green alga</name>
    <name type="synonym">Ulothrix nitens</name>
    <dbReference type="NCBI Taxonomy" id="105231"/>
    <lineage>
        <taxon>Eukaryota</taxon>
        <taxon>Viridiplantae</taxon>
        <taxon>Streptophyta</taxon>
        <taxon>Klebsormidiophyceae</taxon>
        <taxon>Klebsormidiales</taxon>
        <taxon>Klebsormidiaceae</taxon>
        <taxon>Klebsormidium</taxon>
    </lineage>
</organism>
<reference evidence="1 2" key="1">
    <citation type="journal article" date="2014" name="Nat. Commun.">
        <title>Klebsormidium flaccidum genome reveals primary factors for plant terrestrial adaptation.</title>
        <authorList>
            <person name="Hori K."/>
            <person name="Maruyama F."/>
            <person name="Fujisawa T."/>
            <person name="Togashi T."/>
            <person name="Yamamoto N."/>
            <person name="Seo M."/>
            <person name="Sato S."/>
            <person name="Yamada T."/>
            <person name="Mori H."/>
            <person name="Tajima N."/>
            <person name="Moriyama T."/>
            <person name="Ikeuchi M."/>
            <person name="Watanabe M."/>
            <person name="Wada H."/>
            <person name="Kobayashi K."/>
            <person name="Saito M."/>
            <person name="Masuda T."/>
            <person name="Sasaki-Sekimoto Y."/>
            <person name="Mashiguchi K."/>
            <person name="Awai K."/>
            <person name="Shimojima M."/>
            <person name="Masuda S."/>
            <person name="Iwai M."/>
            <person name="Nobusawa T."/>
            <person name="Narise T."/>
            <person name="Kondo S."/>
            <person name="Saito H."/>
            <person name="Sato R."/>
            <person name="Murakawa M."/>
            <person name="Ihara Y."/>
            <person name="Oshima-Yamada Y."/>
            <person name="Ohtaka K."/>
            <person name="Satoh M."/>
            <person name="Sonobe K."/>
            <person name="Ishii M."/>
            <person name="Ohtani R."/>
            <person name="Kanamori-Sato M."/>
            <person name="Honoki R."/>
            <person name="Miyazaki D."/>
            <person name="Mochizuki H."/>
            <person name="Umetsu J."/>
            <person name="Higashi K."/>
            <person name="Shibata D."/>
            <person name="Kamiya Y."/>
            <person name="Sato N."/>
            <person name="Nakamura Y."/>
            <person name="Tabata S."/>
            <person name="Ida S."/>
            <person name="Kurokawa K."/>
            <person name="Ohta H."/>
        </authorList>
    </citation>
    <scope>NUCLEOTIDE SEQUENCE [LARGE SCALE GENOMIC DNA]</scope>
    <source>
        <strain evidence="1 2">NIES-2285</strain>
    </source>
</reference>
<dbReference type="AlphaFoldDB" id="A0A1Y1HI59"/>
<dbReference type="Proteomes" id="UP000054558">
    <property type="component" value="Unassembled WGS sequence"/>
</dbReference>